<accession>A0A3E0WKP9</accession>
<comment type="caution">
    <text evidence="2">The sequence shown here is derived from an EMBL/GenBank/DDBJ whole genome shotgun (WGS) entry which is preliminary data.</text>
</comment>
<feature type="chain" id="PRO_5017614252" evidence="1">
    <location>
        <begin position="23"/>
        <end position="845"/>
    </location>
</feature>
<organism evidence="2 3">
    <name type="scientific">Alkalilimnicola ehrlichii</name>
    <dbReference type="NCBI Taxonomy" id="351052"/>
    <lineage>
        <taxon>Bacteria</taxon>
        <taxon>Pseudomonadati</taxon>
        <taxon>Pseudomonadota</taxon>
        <taxon>Gammaproteobacteria</taxon>
        <taxon>Chromatiales</taxon>
        <taxon>Ectothiorhodospiraceae</taxon>
        <taxon>Alkalilimnicola</taxon>
    </lineage>
</organism>
<dbReference type="InterPro" id="IPR011047">
    <property type="entry name" value="Quinoprotein_ADH-like_sf"/>
</dbReference>
<dbReference type="SUPFAM" id="SSF50965">
    <property type="entry name" value="Galactose oxidase, central domain"/>
    <property type="match status" value="1"/>
</dbReference>
<dbReference type="EMBL" id="NFZW01000028">
    <property type="protein sequence ID" value="RFA32556.1"/>
    <property type="molecule type" value="Genomic_DNA"/>
</dbReference>
<proteinExistence type="predicted"/>
<protein>
    <submittedName>
        <fullName evidence="2">Uncharacterized protein</fullName>
    </submittedName>
</protein>
<dbReference type="AlphaFoldDB" id="A0A3E0WKP9"/>
<dbReference type="Gene3D" id="2.130.10.10">
    <property type="entry name" value="YVTN repeat-like/Quinoprotein amine dehydrogenase"/>
    <property type="match status" value="2"/>
</dbReference>
<dbReference type="InterPro" id="IPR013431">
    <property type="entry name" value="Delta_60_rpt"/>
</dbReference>
<dbReference type="Pfam" id="PF17164">
    <property type="entry name" value="DUF5122"/>
    <property type="match status" value="1"/>
</dbReference>
<feature type="signal peptide" evidence="1">
    <location>
        <begin position="1"/>
        <end position="22"/>
    </location>
</feature>
<dbReference type="PANTHER" id="PTHR31778:SF2">
    <property type="entry name" value="BUD SITE SELECTION PROTEIN RAX2"/>
    <property type="match status" value="1"/>
</dbReference>
<dbReference type="RefSeq" id="WP_116303816.1">
    <property type="nucleotide sequence ID" value="NZ_NFZV01000029.1"/>
</dbReference>
<dbReference type="PROSITE" id="PS51257">
    <property type="entry name" value="PROKAR_LIPOPROTEIN"/>
    <property type="match status" value="1"/>
</dbReference>
<dbReference type="Proteomes" id="UP000256763">
    <property type="component" value="Unassembled WGS sequence"/>
</dbReference>
<keyword evidence="3" id="KW-1185">Reference proteome</keyword>
<dbReference type="InterPro" id="IPR015943">
    <property type="entry name" value="WD40/YVTN_repeat-like_dom_sf"/>
</dbReference>
<evidence type="ECO:0000313" key="3">
    <source>
        <dbReference type="Proteomes" id="UP000256763"/>
    </source>
</evidence>
<dbReference type="PANTHER" id="PTHR31778">
    <property type="entry name" value="BUD SITE SELECTION PROTEIN RAX2"/>
    <property type="match status" value="1"/>
</dbReference>
<dbReference type="OrthoDB" id="8541759at2"/>
<reference evidence="3" key="1">
    <citation type="submission" date="2017-05" db="EMBL/GenBank/DDBJ databases">
        <authorList>
            <person name="Sharma S."/>
            <person name="Sidhu C."/>
            <person name="Pinnaka A.K."/>
        </authorList>
    </citation>
    <scope>NUCLEOTIDE SEQUENCE [LARGE SCALE GENOMIC DNA]</scope>
    <source>
        <strain evidence="3">AK93</strain>
    </source>
</reference>
<evidence type="ECO:0000313" key="2">
    <source>
        <dbReference type="EMBL" id="RFA32556.1"/>
    </source>
</evidence>
<sequence length="845" mass="89659">MRLRCYRELGAGVMLALLLGLAAGCDGESRDRPDAGTALTLNARSDIMQIHLRWSSERPVNIVYSSDPNCEWENYASCPHSGFRRADGGKLTLTAFGDELDPDTVYYFVAEHDRERSRHVAARATLPGFGAGGGAERLPRIITGAVWEDRLLVGGAFEQLGMVTGGAALFSGKGEPVGPLPAVGNWGPVTAAASDGSGRWYVAGDFAVVDGSARERIARFLPDGSLDREWAPSIRYSQAAEPRIERILAAGDYVVIGGEFDRVNGDQRSHVAVLDSQTGQLLDWDAELQGGSVQALAMRGETLFVGGDFAEAGGVSRPGLAAFDLARGGRLLDWEPDFGEFAVQPRVWALTADAETLYVGGRFRYTAESETRQALAALTLADGALRSDWHVDLRSSRGDAPTIRDLYLAEGVLFVAGEFDEIGGREQAGLAAVVALDGRPIDDWRPALTLTGPDGRPEAGFAERLAVDDNTLFVAGSFTEVDEEPRFTLAAFDIASGGLKPFSPTVDEPVLALAAHDERVMVAGAFRLVQTTDHKNLAAFDLAAGTLDEDWRPNPDAPVHALLVAEDRLYVGGAFSYIDGEPQQGLAGFATPNEARLVWYPKVEGSVTALAASPQRLFVGGDFAKVEGVERAGLAAFGLSGGAFDNAWQPTGTAAGPVAAMAYLDETVYIAGVDLIALDARNGTRDSEWSPATVGPVHALTVADGRLYLGSAFAAVNPNPDGTGEDVLAGVASFDPATGAWQTVAGGNPVIQGEMEITAVTAADDWLFVGGFDRRAHAMPEQSILVIERKSMRAVGGNSRLTHDFSSPQTLVVAGDHVFMGGDVESFNQLPRAGFTVFARASLFP</sequence>
<keyword evidence="1" id="KW-0732">Signal</keyword>
<dbReference type="SUPFAM" id="SSF50998">
    <property type="entry name" value="Quinoprotein alcohol dehydrogenase-like"/>
    <property type="match status" value="1"/>
</dbReference>
<name>A0A3E0WKP9_9GAMM</name>
<dbReference type="InterPro" id="IPR011043">
    <property type="entry name" value="Gal_Oxase/kelch_b-propeller"/>
</dbReference>
<evidence type="ECO:0000256" key="1">
    <source>
        <dbReference type="SAM" id="SignalP"/>
    </source>
</evidence>
<gene>
    <name evidence="2" type="ORF">CAL65_19555</name>
</gene>
<dbReference type="GO" id="GO:1902929">
    <property type="term" value="C:plasma membrane of growing cell tip"/>
    <property type="evidence" value="ECO:0007669"/>
    <property type="project" value="TreeGrafter"/>
</dbReference>